<dbReference type="GO" id="GO:0003676">
    <property type="term" value="F:nucleic acid binding"/>
    <property type="evidence" value="ECO:0007669"/>
    <property type="project" value="InterPro"/>
</dbReference>
<evidence type="ECO:0000259" key="1">
    <source>
        <dbReference type="Pfam" id="PF13456"/>
    </source>
</evidence>
<dbReference type="EMBL" id="KQ986857">
    <property type="protein sequence ID" value="KZV58097.1"/>
    <property type="molecule type" value="Genomic_DNA"/>
</dbReference>
<feature type="domain" description="RNase H type-1" evidence="1">
    <location>
        <begin position="83"/>
        <end position="199"/>
    </location>
</feature>
<dbReference type="PANTHER" id="PTHR47723:SF19">
    <property type="entry name" value="POLYNUCLEOTIDYL TRANSFERASE, RIBONUCLEASE H-LIKE SUPERFAMILY PROTEIN"/>
    <property type="match status" value="1"/>
</dbReference>
<dbReference type="InterPro" id="IPR044730">
    <property type="entry name" value="RNase_H-like_dom_plant"/>
</dbReference>
<organism evidence="2 3">
    <name type="scientific">Dorcoceras hygrometricum</name>
    <dbReference type="NCBI Taxonomy" id="472368"/>
    <lineage>
        <taxon>Eukaryota</taxon>
        <taxon>Viridiplantae</taxon>
        <taxon>Streptophyta</taxon>
        <taxon>Embryophyta</taxon>
        <taxon>Tracheophyta</taxon>
        <taxon>Spermatophyta</taxon>
        <taxon>Magnoliopsida</taxon>
        <taxon>eudicotyledons</taxon>
        <taxon>Gunneridae</taxon>
        <taxon>Pentapetalae</taxon>
        <taxon>asterids</taxon>
        <taxon>lamiids</taxon>
        <taxon>Lamiales</taxon>
        <taxon>Gesneriaceae</taxon>
        <taxon>Didymocarpoideae</taxon>
        <taxon>Trichosporeae</taxon>
        <taxon>Loxocarpinae</taxon>
        <taxon>Dorcoceras</taxon>
    </lineage>
</organism>
<dbReference type="Proteomes" id="UP000250235">
    <property type="component" value="Unassembled WGS sequence"/>
</dbReference>
<dbReference type="CDD" id="cd06222">
    <property type="entry name" value="RNase_H_like"/>
    <property type="match status" value="1"/>
</dbReference>
<dbReference type="SUPFAM" id="SSF53098">
    <property type="entry name" value="Ribonuclease H-like"/>
    <property type="match status" value="1"/>
</dbReference>
<sequence length="242" mass="27336">MWFIWTARNNSKHRHIMLRPVAIIRNIRYYIATACTTDLIKAEHWKGWSSLAQDFHVRVGGCVRTLVSLITWSKPSAPWFKLNTDGCRSNQGLIATGGLIRDPGGCVQLAFHGFLGEGSIIKAELSAILQGLIICKQHQFFPVWIETESAVALLIINSDHSSWELRHILTRIKDIRANHPTFITHIHREGNAPADALASLGMQKQTYEEITCSTLDKRIAGLCKMDQLGCPNMRIDRKIINR</sequence>
<dbReference type="InterPro" id="IPR012337">
    <property type="entry name" value="RNaseH-like_sf"/>
</dbReference>
<protein>
    <recommendedName>
        <fullName evidence="1">RNase H type-1 domain-containing protein</fullName>
    </recommendedName>
</protein>
<keyword evidence="3" id="KW-1185">Reference proteome</keyword>
<gene>
    <name evidence="2" type="ORF">F511_38525</name>
</gene>
<dbReference type="Gene3D" id="3.30.420.10">
    <property type="entry name" value="Ribonuclease H-like superfamily/Ribonuclease H"/>
    <property type="match status" value="1"/>
</dbReference>
<evidence type="ECO:0000313" key="2">
    <source>
        <dbReference type="EMBL" id="KZV58097.1"/>
    </source>
</evidence>
<accession>A0A2Z7DDN1</accession>
<evidence type="ECO:0000313" key="3">
    <source>
        <dbReference type="Proteomes" id="UP000250235"/>
    </source>
</evidence>
<dbReference type="GO" id="GO:0004523">
    <property type="term" value="F:RNA-DNA hybrid ribonuclease activity"/>
    <property type="evidence" value="ECO:0007669"/>
    <property type="project" value="InterPro"/>
</dbReference>
<dbReference type="InterPro" id="IPR053151">
    <property type="entry name" value="RNase_H-like"/>
</dbReference>
<dbReference type="PANTHER" id="PTHR47723">
    <property type="entry name" value="OS05G0353850 PROTEIN"/>
    <property type="match status" value="1"/>
</dbReference>
<dbReference type="InterPro" id="IPR036397">
    <property type="entry name" value="RNaseH_sf"/>
</dbReference>
<dbReference type="AlphaFoldDB" id="A0A2Z7DDN1"/>
<name>A0A2Z7DDN1_9LAMI</name>
<proteinExistence type="predicted"/>
<dbReference type="InterPro" id="IPR002156">
    <property type="entry name" value="RNaseH_domain"/>
</dbReference>
<dbReference type="Pfam" id="PF13456">
    <property type="entry name" value="RVT_3"/>
    <property type="match status" value="1"/>
</dbReference>
<reference evidence="2 3" key="1">
    <citation type="journal article" date="2015" name="Proc. Natl. Acad. Sci. U.S.A.">
        <title>The resurrection genome of Boea hygrometrica: A blueprint for survival of dehydration.</title>
        <authorList>
            <person name="Xiao L."/>
            <person name="Yang G."/>
            <person name="Zhang L."/>
            <person name="Yang X."/>
            <person name="Zhao S."/>
            <person name="Ji Z."/>
            <person name="Zhou Q."/>
            <person name="Hu M."/>
            <person name="Wang Y."/>
            <person name="Chen M."/>
            <person name="Xu Y."/>
            <person name="Jin H."/>
            <person name="Xiao X."/>
            <person name="Hu G."/>
            <person name="Bao F."/>
            <person name="Hu Y."/>
            <person name="Wan P."/>
            <person name="Li L."/>
            <person name="Deng X."/>
            <person name="Kuang T."/>
            <person name="Xiang C."/>
            <person name="Zhu J.K."/>
            <person name="Oliver M.J."/>
            <person name="He Y."/>
        </authorList>
    </citation>
    <scope>NUCLEOTIDE SEQUENCE [LARGE SCALE GENOMIC DNA]</scope>
    <source>
        <strain evidence="3">cv. XS01</strain>
    </source>
</reference>
<dbReference type="OrthoDB" id="914094at2759"/>